<proteinExistence type="predicted"/>
<dbReference type="EMBL" id="KQ964259">
    <property type="protein sequence ID" value="KXJ88263.1"/>
    <property type="molecule type" value="Genomic_DNA"/>
</dbReference>
<keyword evidence="2" id="KW-1185">Reference proteome</keyword>
<dbReference type="InParanoid" id="A0A136ITS8"/>
<evidence type="ECO:0000313" key="1">
    <source>
        <dbReference type="EMBL" id="KXJ88263.1"/>
    </source>
</evidence>
<sequence length="82" mass="9461">MPQFQVHSRCASPRRLSMELSQLVGPSQFTVEMRQSTYSIHSSIDFSLDELVRNCQRPLQSVSRLMPIEDEDTSPTRRIHQG</sequence>
<evidence type="ECO:0000313" key="2">
    <source>
        <dbReference type="Proteomes" id="UP000070501"/>
    </source>
</evidence>
<dbReference type="AlphaFoldDB" id="A0A136ITS8"/>
<name>A0A136ITS8_9PEZI</name>
<gene>
    <name evidence="1" type="ORF">Micbo1qcDRAFT_166920</name>
</gene>
<organism evidence="1 2">
    <name type="scientific">Microdochium bolleyi</name>
    <dbReference type="NCBI Taxonomy" id="196109"/>
    <lineage>
        <taxon>Eukaryota</taxon>
        <taxon>Fungi</taxon>
        <taxon>Dikarya</taxon>
        <taxon>Ascomycota</taxon>
        <taxon>Pezizomycotina</taxon>
        <taxon>Sordariomycetes</taxon>
        <taxon>Xylariomycetidae</taxon>
        <taxon>Xylariales</taxon>
        <taxon>Microdochiaceae</taxon>
        <taxon>Microdochium</taxon>
    </lineage>
</organism>
<dbReference type="OrthoDB" id="3558497at2759"/>
<protein>
    <submittedName>
        <fullName evidence="1">Uncharacterized protein</fullName>
    </submittedName>
</protein>
<reference evidence="2" key="1">
    <citation type="submission" date="2016-02" db="EMBL/GenBank/DDBJ databases">
        <title>Draft genome sequence of Microdochium bolleyi, a fungal endophyte of beachgrass.</title>
        <authorList>
            <consortium name="DOE Joint Genome Institute"/>
            <person name="David A.S."/>
            <person name="May G."/>
            <person name="Haridas S."/>
            <person name="Lim J."/>
            <person name="Wang M."/>
            <person name="Labutti K."/>
            <person name="Lipzen A."/>
            <person name="Barry K."/>
            <person name="Grigoriev I.V."/>
        </authorList>
    </citation>
    <scope>NUCLEOTIDE SEQUENCE [LARGE SCALE GENOMIC DNA]</scope>
    <source>
        <strain evidence="2">J235TASD1</strain>
    </source>
</reference>
<accession>A0A136ITS8</accession>
<dbReference type="Proteomes" id="UP000070501">
    <property type="component" value="Unassembled WGS sequence"/>
</dbReference>